<dbReference type="Proteomes" id="UP001352852">
    <property type="component" value="Unassembled WGS sequence"/>
</dbReference>
<name>A0ABU7EGM1_9TELE</name>
<proteinExistence type="predicted"/>
<evidence type="ECO:0000313" key="3">
    <source>
        <dbReference type="Proteomes" id="UP001352852"/>
    </source>
</evidence>
<feature type="compositionally biased region" description="Polar residues" evidence="1">
    <location>
        <begin position="223"/>
        <end position="232"/>
    </location>
</feature>
<feature type="region of interest" description="Disordered" evidence="1">
    <location>
        <begin position="194"/>
        <end position="232"/>
    </location>
</feature>
<accession>A0ABU7EGM1</accession>
<sequence>MVFYLWRAEKRRRRQCPWVHQILQGREQFGDYHHLLQELRLDDGRFQQYFHLSRTQFEDLLSCVGRRIGLRDTNYRRCIPAAERLSICLRGSNSPPGGDEWTAQPRSSPLHTVADNSCKSSGSFPSYEVTFHIPRASLSIQRSGFRGLHLLSAANPLCTGPSWFPLQVVGPLGDGRASLIQAWPGWVPQGVTWSPGARRRVPTPRPGSKVGLQLPCTRRRHLPSSSGPHEGV</sequence>
<evidence type="ECO:0000313" key="2">
    <source>
        <dbReference type="EMBL" id="MED6286181.1"/>
    </source>
</evidence>
<organism evidence="2 3">
    <name type="scientific">Characodon lateralis</name>
    <dbReference type="NCBI Taxonomy" id="208331"/>
    <lineage>
        <taxon>Eukaryota</taxon>
        <taxon>Metazoa</taxon>
        <taxon>Chordata</taxon>
        <taxon>Craniata</taxon>
        <taxon>Vertebrata</taxon>
        <taxon>Euteleostomi</taxon>
        <taxon>Actinopterygii</taxon>
        <taxon>Neopterygii</taxon>
        <taxon>Teleostei</taxon>
        <taxon>Neoteleostei</taxon>
        <taxon>Acanthomorphata</taxon>
        <taxon>Ovalentaria</taxon>
        <taxon>Atherinomorphae</taxon>
        <taxon>Cyprinodontiformes</taxon>
        <taxon>Goodeidae</taxon>
        <taxon>Characodon</taxon>
    </lineage>
</organism>
<comment type="caution">
    <text evidence="2">The sequence shown here is derived from an EMBL/GenBank/DDBJ whole genome shotgun (WGS) entry which is preliminary data.</text>
</comment>
<gene>
    <name evidence="2" type="ORF">CHARACLAT_003163</name>
</gene>
<reference evidence="2 3" key="1">
    <citation type="submission" date="2021-06" db="EMBL/GenBank/DDBJ databases">
        <authorList>
            <person name="Palmer J.M."/>
        </authorList>
    </citation>
    <scope>NUCLEOTIDE SEQUENCE [LARGE SCALE GENOMIC DNA]</scope>
    <source>
        <strain evidence="2 3">CL_MEX2019</strain>
        <tissue evidence="2">Muscle</tissue>
    </source>
</reference>
<evidence type="ECO:0000256" key="1">
    <source>
        <dbReference type="SAM" id="MobiDB-lite"/>
    </source>
</evidence>
<protein>
    <submittedName>
        <fullName evidence="2">Uncharacterized protein</fullName>
    </submittedName>
</protein>
<keyword evidence="3" id="KW-1185">Reference proteome</keyword>
<dbReference type="EMBL" id="JAHUTJ010057517">
    <property type="protein sequence ID" value="MED6286181.1"/>
    <property type="molecule type" value="Genomic_DNA"/>
</dbReference>